<gene>
    <name evidence="1" type="ORF">J2W36_004979</name>
</gene>
<evidence type="ECO:0000313" key="1">
    <source>
        <dbReference type="EMBL" id="MDP9902702.1"/>
    </source>
</evidence>
<evidence type="ECO:0000313" key="2">
    <source>
        <dbReference type="Proteomes" id="UP001226867"/>
    </source>
</evidence>
<name>A0ABT9SH08_9BURK</name>
<sequence>MDKGFDSNNSAPPAGKRYRIVKVVVVDQGKGFRWELIEGVEGASPTLVKRASRSTFASWMDAWEAGNAAHMRLRAAEVVEAPTPADVKKT</sequence>
<comment type="caution">
    <text evidence="1">The sequence shown here is derived from an EMBL/GenBank/DDBJ whole genome shotgun (WGS) entry which is preliminary data.</text>
</comment>
<accession>A0ABT9SH08</accession>
<dbReference type="Proteomes" id="UP001226867">
    <property type="component" value="Unassembled WGS sequence"/>
</dbReference>
<dbReference type="RefSeq" id="WP_307692435.1">
    <property type="nucleotide sequence ID" value="NZ_JAUSRO010000020.1"/>
</dbReference>
<keyword evidence="2" id="KW-1185">Reference proteome</keyword>
<protein>
    <submittedName>
        <fullName evidence="1">Uncharacterized protein</fullName>
    </submittedName>
</protein>
<proteinExistence type="predicted"/>
<dbReference type="EMBL" id="JAUSRO010000020">
    <property type="protein sequence ID" value="MDP9902702.1"/>
    <property type="molecule type" value="Genomic_DNA"/>
</dbReference>
<reference evidence="1 2" key="1">
    <citation type="submission" date="2023-07" db="EMBL/GenBank/DDBJ databases">
        <title>Sorghum-associated microbial communities from plants grown in Nebraska, USA.</title>
        <authorList>
            <person name="Schachtman D."/>
        </authorList>
    </citation>
    <scope>NUCLEOTIDE SEQUENCE [LARGE SCALE GENOMIC DNA]</scope>
    <source>
        <strain evidence="1 2">DS1607</strain>
    </source>
</reference>
<organism evidence="1 2">
    <name type="scientific">Variovorax ginsengisoli</name>
    <dbReference type="NCBI Taxonomy" id="363844"/>
    <lineage>
        <taxon>Bacteria</taxon>
        <taxon>Pseudomonadati</taxon>
        <taxon>Pseudomonadota</taxon>
        <taxon>Betaproteobacteria</taxon>
        <taxon>Burkholderiales</taxon>
        <taxon>Comamonadaceae</taxon>
        <taxon>Variovorax</taxon>
    </lineage>
</organism>